<dbReference type="RefSeq" id="WP_125976995.1">
    <property type="nucleotide sequence ID" value="NZ_BAAADY010000036.1"/>
</dbReference>
<evidence type="ECO:0000256" key="4">
    <source>
        <dbReference type="ARBA" id="ARBA00022475"/>
    </source>
</evidence>
<evidence type="ECO:0000313" key="15">
    <source>
        <dbReference type="EMBL" id="NJB99749.1"/>
    </source>
</evidence>
<keyword evidence="12 13" id="KW-0472">Membrane</keyword>
<comment type="caution">
    <text evidence="15">The sequence shown here is derived from an EMBL/GenBank/DDBJ whole genome shotgun (WGS) entry which is preliminary data.</text>
</comment>
<keyword evidence="11" id="KW-0902">Two-component regulatory system</keyword>
<dbReference type="PANTHER" id="PTHR44936">
    <property type="entry name" value="SENSOR PROTEIN CREC"/>
    <property type="match status" value="1"/>
</dbReference>
<dbReference type="Gene3D" id="3.30.565.10">
    <property type="entry name" value="Histidine kinase-like ATPase, C-terminal domain"/>
    <property type="match status" value="1"/>
</dbReference>
<evidence type="ECO:0000256" key="5">
    <source>
        <dbReference type="ARBA" id="ARBA00022519"/>
    </source>
</evidence>
<comment type="subcellular location">
    <subcellularLocation>
        <location evidence="2">Cell inner membrane</location>
        <topology evidence="2">Multi-pass membrane protein</topology>
    </subcellularLocation>
</comment>
<keyword evidence="16" id="KW-1185">Reference proteome</keyword>
<dbReference type="GO" id="GO:0005886">
    <property type="term" value="C:plasma membrane"/>
    <property type="evidence" value="ECO:0007669"/>
    <property type="project" value="UniProtKB-SubCell"/>
</dbReference>
<evidence type="ECO:0000256" key="13">
    <source>
        <dbReference type="SAM" id="Phobius"/>
    </source>
</evidence>
<evidence type="ECO:0000256" key="2">
    <source>
        <dbReference type="ARBA" id="ARBA00004429"/>
    </source>
</evidence>
<evidence type="ECO:0000256" key="12">
    <source>
        <dbReference type="ARBA" id="ARBA00023136"/>
    </source>
</evidence>
<reference evidence="15 16" key="1">
    <citation type="submission" date="2020-03" db="EMBL/GenBank/DDBJ databases">
        <title>Genomic Encyclopedia of Type Strains, Phase IV (KMG-IV): sequencing the most valuable type-strain genomes for metagenomic binning, comparative biology and taxonomic classification.</title>
        <authorList>
            <person name="Goeker M."/>
        </authorList>
    </citation>
    <scope>NUCLEOTIDE SEQUENCE [LARGE SCALE GENOMIC DNA]</scope>
    <source>
        <strain evidence="15 16">DSM 7225</strain>
    </source>
</reference>
<dbReference type="PRINTS" id="PR00344">
    <property type="entry name" value="BCTRLSENSOR"/>
</dbReference>
<protein>
    <recommendedName>
        <fullName evidence="3">histidine kinase</fullName>
        <ecNumber evidence="3">2.7.13.3</ecNumber>
    </recommendedName>
</protein>
<dbReference type="CDD" id="cd00075">
    <property type="entry name" value="HATPase"/>
    <property type="match status" value="1"/>
</dbReference>
<organism evidence="15 16">
    <name type="scientific">Sphingomonas trueperi</name>
    <dbReference type="NCBI Taxonomy" id="53317"/>
    <lineage>
        <taxon>Bacteria</taxon>
        <taxon>Pseudomonadati</taxon>
        <taxon>Pseudomonadota</taxon>
        <taxon>Alphaproteobacteria</taxon>
        <taxon>Sphingomonadales</taxon>
        <taxon>Sphingomonadaceae</taxon>
        <taxon>Sphingomonas</taxon>
    </lineage>
</organism>
<evidence type="ECO:0000256" key="11">
    <source>
        <dbReference type="ARBA" id="ARBA00023012"/>
    </source>
</evidence>
<keyword evidence="9 15" id="KW-0418">Kinase</keyword>
<evidence type="ECO:0000256" key="9">
    <source>
        <dbReference type="ARBA" id="ARBA00022777"/>
    </source>
</evidence>
<keyword evidence="6" id="KW-0597">Phosphoprotein</keyword>
<dbReference type="Gene3D" id="1.10.287.130">
    <property type="match status" value="1"/>
</dbReference>
<evidence type="ECO:0000256" key="10">
    <source>
        <dbReference type="ARBA" id="ARBA00022989"/>
    </source>
</evidence>
<feature type="domain" description="Histidine kinase" evidence="14">
    <location>
        <begin position="244"/>
        <end position="446"/>
    </location>
</feature>
<dbReference type="EMBL" id="JAATJB010000020">
    <property type="protein sequence ID" value="NJB99749.1"/>
    <property type="molecule type" value="Genomic_DNA"/>
</dbReference>
<feature type="transmembrane region" description="Helical" evidence="13">
    <location>
        <begin position="14"/>
        <end position="36"/>
    </location>
</feature>
<keyword evidence="7" id="KW-0808">Transferase</keyword>
<sequence length="451" mass="49818">MLSWLGRTTLRQRIGAIILLHALLLTGMLVAFVRLGPKDHDRLYMMPVPDRVAAIVTAFERAPPETYPDLVRAFQDDRQNVRLLEDRAPFVRADADTARSDAAARYRQALGGRPFRIEANGHDILGSLAEQPLFSNSPFRVIVALPNGSAVEIQRAIPTPVSRFLKRLTIVGVAVLVLDILVIFWLAALTTGPVERLARAVRQDDPDGLVTHGPREMKELGGAFLQMRMRLHALLDERTRIIAAVAHDFRTYLTRLELRSDFIDDEEQRALAERDLLEMRNLIDDALTFARPGPEWGGQGAVIDLHAQLAEVLHTRREMGEQIRLVGDCVGWRAKVTPLALRRMLANLLDNADRYGGTAVTIAVARAGGTIFLSVEDDGPGVPDDRLPELVEPFMRLESSRARHTGGVGLGLSIVQALAHRFGGTLRLENRQEGGLRAILTLPDADATAVT</sequence>
<dbReference type="SMART" id="SM00388">
    <property type="entry name" value="HisKA"/>
    <property type="match status" value="1"/>
</dbReference>
<evidence type="ECO:0000256" key="3">
    <source>
        <dbReference type="ARBA" id="ARBA00012438"/>
    </source>
</evidence>
<evidence type="ECO:0000313" key="16">
    <source>
        <dbReference type="Proteomes" id="UP000531251"/>
    </source>
</evidence>
<keyword evidence="4" id="KW-1003">Cell membrane</keyword>
<dbReference type="PANTHER" id="PTHR44936:SF5">
    <property type="entry name" value="SENSOR HISTIDINE KINASE ENVZ"/>
    <property type="match status" value="1"/>
</dbReference>
<keyword evidence="8 13" id="KW-0812">Transmembrane</keyword>
<dbReference type="Proteomes" id="UP000531251">
    <property type="component" value="Unassembled WGS sequence"/>
</dbReference>
<name>A0A7X5Y2D3_9SPHN</name>
<dbReference type="InterPro" id="IPR005467">
    <property type="entry name" value="His_kinase_dom"/>
</dbReference>
<dbReference type="InterPro" id="IPR036890">
    <property type="entry name" value="HATPase_C_sf"/>
</dbReference>
<evidence type="ECO:0000256" key="6">
    <source>
        <dbReference type="ARBA" id="ARBA00022553"/>
    </source>
</evidence>
<dbReference type="CDD" id="cd00082">
    <property type="entry name" value="HisKA"/>
    <property type="match status" value="1"/>
</dbReference>
<gene>
    <name evidence="15" type="ORF">GGR89_004095</name>
</gene>
<feature type="transmembrane region" description="Helical" evidence="13">
    <location>
        <begin position="168"/>
        <end position="188"/>
    </location>
</feature>
<dbReference type="Pfam" id="PF02518">
    <property type="entry name" value="HATPase_c"/>
    <property type="match status" value="1"/>
</dbReference>
<dbReference type="EC" id="2.7.13.3" evidence="3"/>
<evidence type="ECO:0000259" key="14">
    <source>
        <dbReference type="PROSITE" id="PS50109"/>
    </source>
</evidence>
<dbReference type="InterPro" id="IPR003594">
    <property type="entry name" value="HATPase_dom"/>
</dbReference>
<keyword evidence="5" id="KW-0997">Cell inner membrane</keyword>
<dbReference type="InterPro" id="IPR004358">
    <property type="entry name" value="Sig_transdc_His_kin-like_C"/>
</dbReference>
<dbReference type="SMART" id="SM00387">
    <property type="entry name" value="HATPase_c"/>
    <property type="match status" value="1"/>
</dbReference>
<comment type="catalytic activity">
    <reaction evidence="1">
        <text>ATP + protein L-histidine = ADP + protein N-phospho-L-histidine.</text>
        <dbReference type="EC" id="2.7.13.3"/>
    </reaction>
</comment>
<dbReference type="SUPFAM" id="SSF47384">
    <property type="entry name" value="Homodimeric domain of signal transducing histidine kinase"/>
    <property type="match status" value="1"/>
</dbReference>
<dbReference type="InterPro" id="IPR050980">
    <property type="entry name" value="2C_sensor_his_kinase"/>
</dbReference>
<dbReference type="PROSITE" id="PS50109">
    <property type="entry name" value="HIS_KIN"/>
    <property type="match status" value="1"/>
</dbReference>
<dbReference type="GO" id="GO:0000155">
    <property type="term" value="F:phosphorelay sensor kinase activity"/>
    <property type="evidence" value="ECO:0007669"/>
    <property type="project" value="InterPro"/>
</dbReference>
<dbReference type="AlphaFoldDB" id="A0A7X5Y2D3"/>
<evidence type="ECO:0000256" key="1">
    <source>
        <dbReference type="ARBA" id="ARBA00000085"/>
    </source>
</evidence>
<dbReference type="InterPro" id="IPR003661">
    <property type="entry name" value="HisK_dim/P_dom"/>
</dbReference>
<dbReference type="SUPFAM" id="SSF55874">
    <property type="entry name" value="ATPase domain of HSP90 chaperone/DNA topoisomerase II/histidine kinase"/>
    <property type="match status" value="1"/>
</dbReference>
<dbReference type="InterPro" id="IPR036097">
    <property type="entry name" value="HisK_dim/P_sf"/>
</dbReference>
<proteinExistence type="predicted"/>
<evidence type="ECO:0000256" key="7">
    <source>
        <dbReference type="ARBA" id="ARBA00022679"/>
    </source>
</evidence>
<evidence type="ECO:0000256" key="8">
    <source>
        <dbReference type="ARBA" id="ARBA00022692"/>
    </source>
</evidence>
<accession>A0A7X5Y2D3</accession>
<keyword evidence="10 13" id="KW-1133">Transmembrane helix</keyword>